<keyword evidence="1" id="KW-0813">Transport</keyword>
<dbReference type="Pfam" id="PF00034">
    <property type="entry name" value="Cytochrom_C"/>
    <property type="match status" value="1"/>
</dbReference>
<evidence type="ECO:0000256" key="6">
    <source>
        <dbReference type="PROSITE-ProRule" id="PRU00433"/>
    </source>
</evidence>
<evidence type="ECO:0000256" key="3">
    <source>
        <dbReference type="ARBA" id="ARBA00022723"/>
    </source>
</evidence>
<evidence type="ECO:0000256" key="4">
    <source>
        <dbReference type="ARBA" id="ARBA00022982"/>
    </source>
</evidence>
<keyword evidence="5 6" id="KW-0408">Iron</keyword>
<dbReference type="PANTHER" id="PTHR11961">
    <property type="entry name" value="CYTOCHROME C"/>
    <property type="match status" value="1"/>
</dbReference>
<feature type="region of interest" description="Disordered" evidence="7">
    <location>
        <begin position="197"/>
        <end position="216"/>
    </location>
</feature>
<evidence type="ECO:0000259" key="8">
    <source>
        <dbReference type="PROSITE" id="PS51007"/>
    </source>
</evidence>
<dbReference type="GO" id="GO:0046872">
    <property type="term" value="F:metal ion binding"/>
    <property type="evidence" value="ECO:0007669"/>
    <property type="project" value="UniProtKB-KW"/>
</dbReference>
<evidence type="ECO:0000256" key="7">
    <source>
        <dbReference type="SAM" id="MobiDB-lite"/>
    </source>
</evidence>
<keyword evidence="3 6" id="KW-0479">Metal-binding</keyword>
<dbReference type="RefSeq" id="WP_188763797.1">
    <property type="nucleotide sequence ID" value="NZ_BMJM01000012.1"/>
</dbReference>
<evidence type="ECO:0000313" key="10">
    <source>
        <dbReference type="Proteomes" id="UP000635071"/>
    </source>
</evidence>
<protein>
    <submittedName>
        <fullName evidence="9">Cytochrome c family protein</fullName>
    </submittedName>
</protein>
<reference evidence="9" key="2">
    <citation type="submission" date="2020-09" db="EMBL/GenBank/DDBJ databases">
        <authorList>
            <person name="Sun Q."/>
            <person name="Zhou Y."/>
        </authorList>
    </citation>
    <scope>NUCLEOTIDE SEQUENCE</scope>
    <source>
        <strain evidence="9">CGMCC 1.15519</strain>
    </source>
</reference>
<dbReference type="AlphaFoldDB" id="A0A917EBC0"/>
<evidence type="ECO:0000313" key="9">
    <source>
        <dbReference type="EMBL" id="GGE19793.1"/>
    </source>
</evidence>
<proteinExistence type="predicted"/>
<dbReference type="EMBL" id="BMJM01000012">
    <property type="protein sequence ID" value="GGE19793.1"/>
    <property type="molecule type" value="Genomic_DNA"/>
</dbReference>
<accession>A0A917EBC0</accession>
<feature type="domain" description="Cytochrome c" evidence="8">
    <location>
        <begin position="69"/>
        <end position="170"/>
    </location>
</feature>
<sequence length="216" mass="21640">MDSFEFNKFAGWALAALSSLLAISIVVGEVFTPHLPEKAGYVVAGVVEEGPVVAAGEVEKPIAFYLASATAEQGAAVFKKCAACHNAEKGGPSGIGPNLYGVVGGPHAHAPGFSYSEVLSGMKAKPWTFDDLSAWLKSPKAYAPGNKMAFAGISKPQDRAAVILYLNSKADAPKPLPPVPAEAPVVAAAAPAAGAPAAAPAPATTAPAAAAPTPVA</sequence>
<name>A0A917EBC0_9SPHN</name>
<dbReference type="Proteomes" id="UP000635071">
    <property type="component" value="Unassembled WGS sequence"/>
</dbReference>
<evidence type="ECO:0000256" key="1">
    <source>
        <dbReference type="ARBA" id="ARBA00022448"/>
    </source>
</evidence>
<keyword evidence="2 6" id="KW-0349">Heme</keyword>
<evidence type="ECO:0000256" key="2">
    <source>
        <dbReference type="ARBA" id="ARBA00022617"/>
    </source>
</evidence>
<reference evidence="9" key="1">
    <citation type="journal article" date="2014" name="Int. J. Syst. Evol. Microbiol.">
        <title>Complete genome sequence of Corynebacterium casei LMG S-19264T (=DSM 44701T), isolated from a smear-ripened cheese.</title>
        <authorList>
            <consortium name="US DOE Joint Genome Institute (JGI-PGF)"/>
            <person name="Walter F."/>
            <person name="Albersmeier A."/>
            <person name="Kalinowski J."/>
            <person name="Ruckert C."/>
        </authorList>
    </citation>
    <scope>NUCLEOTIDE SEQUENCE</scope>
    <source>
        <strain evidence="9">CGMCC 1.15519</strain>
    </source>
</reference>
<dbReference type="GO" id="GO:0020037">
    <property type="term" value="F:heme binding"/>
    <property type="evidence" value="ECO:0007669"/>
    <property type="project" value="InterPro"/>
</dbReference>
<evidence type="ECO:0000256" key="5">
    <source>
        <dbReference type="ARBA" id="ARBA00023004"/>
    </source>
</evidence>
<dbReference type="PRINTS" id="PR00604">
    <property type="entry name" value="CYTCHRMECIAB"/>
</dbReference>
<dbReference type="InterPro" id="IPR002327">
    <property type="entry name" value="Cyt_c_1A/1B"/>
</dbReference>
<comment type="caution">
    <text evidence="9">The sequence shown here is derived from an EMBL/GenBank/DDBJ whole genome shotgun (WGS) entry which is preliminary data.</text>
</comment>
<dbReference type="Gene3D" id="1.10.760.10">
    <property type="entry name" value="Cytochrome c-like domain"/>
    <property type="match status" value="1"/>
</dbReference>
<organism evidence="9 10">
    <name type="scientific">Sandarakinorhabdus glacialis</name>
    <dbReference type="NCBI Taxonomy" id="1614636"/>
    <lineage>
        <taxon>Bacteria</taxon>
        <taxon>Pseudomonadati</taxon>
        <taxon>Pseudomonadota</taxon>
        <taxon>Alphaproteobacteria</taxon>
        <taxon>Sphingomonadales</taxon>
        <taxon>Sphingosinicellaceae</taxon>
        <taxon>Sandarakinorhabdus</taxon>
    </lineage>
</organism>
<keyword evidence="10" id="KW-1185">Reference proteome</keyword>
<gene>
    <name evidence="9" type="primary">cycM</name>
    <name evidence="9" type="ORF">GCM10011529_27980</name>
</gene>
<dbReference type="SUPFAM" id="SSF46626">
    <property type="entry name" value="Cytochrome c"/>
    <property type="match status" value="1"/>
</dbReference>
<dbReference type="InterPro" id="IPR009056">
    <property type="entry name" value="Cyt_c-like_dom"/>
</dbReference>
<dbReference type="PROSITE" id="PS51007">
    <property type="entry name" value="CYTC"/>
    <property type="match status" value="1"/>
</dbReference>
<dbReference type="GO" id="GO:0009055">
    <property type="term" value="F:electron transfer activity"/>
    <property type="evidence" value="ECO:0007669"/>
    <property type="project" value="InterPro"/>
</dbReference>
<keyword evidence="4" id="KW-0249">Electron transport</keyword>
<dbReference type="InterPro" id="IPR036909">
    <property type="entry name" value="Cyt_c-like_dom_sf"/>
</dbReference>